<organism evidence="1 2">
    <name type="scientific">Violaceomyces palustris</name>
    <dbReference type="NCBI Taxonomy" id="1673888"/>
    <lineage>
        <taxon>Eukaryota</taxon>
        <taxon>Fungi</taxon>
        <taxon>Dikarya</taxon>
        <taxon>Basidiomycota</taxon>
        <taxon>Ustilaginomycotina</taxon>
        <taxon>Ustilaginomycetes</taxon>
        <taxon>Violaceomycetales</taxon>
        <taxon>Violaceomycetaceae</taxon>
        <taxon>Violaceomyces</taxon>
    </lineage>
</organism>
<sequence>MLQIQTNPSWKDLDVGDPSDWTQEYKVMRPLDSSLRCELCFDIFNAPVSLKSCNHIFCSTCIRTHINQPGNSSSFCPKCRNSRAFDSELVPQPCLENTAESWRNVRPFIMKQQERIKELERKLEQAEASMRSAVAGGAEEAQDPYSSKRRKVQHEAPRTGSTEGKTTSSDDAAEGDDVPDCSKRRSKRIRGWVTNARSEGSSADNAFVVSDDEGEGGGGSRLEEGLEESEYEEDGESDRKRQKVVETSRNGEGNVKEPDHLKLQASDMVQCPICCHEFTMAALNVHLDKGGCSKEDPPPSAHERGGTTVGRKVVNAATTSSWFSRGGSSNNPSSSSSSSSNLVATKKLTRPPYHLKTERDLRKLLESLNLPTTGDKEKLSERHRQYVNLFNANLDSNPIHRKTET</sequence>
<proteinExistence type="predicted"/>
<evidence type="ECO:0000313" key="2">
    <source>
        <dbReference type="Proteomes" id="UP000245626"/>
    </source>
</evidence>
<gene>
    <name evidence="1" type="ORF">IE53DRAFT_390958</name>
</gene>
<keyword evidence="2" id="KW-1185">Reference proteome</keyword>
<name>A0ACD0NM97_9BASI</name>
<protein>
    <submittedName>
        <fullName evidence="1">Uncharacterized protein</fullName>
    </submittedName>
</protein>
<feature type="non-terminal residue" evidence="1">
    <location>
        <position position="405"/>
    </location>
</feature>
<evidence type="ECO:0000313" key="1">
    <source>
        <dbReference type="EMBL" id="PWN46899.1"/>
    </source>
</evidence>
<accession>A0ACD0NM97</accession>
<dbReference type="Proteomes" id="UP000245626">
    <property type="component" value="Unassembled WGS sequence"/>
</dbReference>
<dbReference type="EMBL" id="KZ820644">
    <property type="protein sequence ID" value="PWN46899.1"/>
    <property type="molecule type" value="Genomic_DNA"/>
</dbReference>
<reference evidence="1 2" key="1">
    <citation type="journal article" date="2018" name="Mol. Biol. Evol.">
        <title>Broad Genomic Sampling Reveals a Smut Pathogenic Ancestry of the Fungal Clade Ustilaginomycotina.</title>
        <authorList>
            <person name="Kijpornyongpan T."/>
            <person name="Mondo S.J."/>
            <person name="Barry K."/>
            <person name="Sandor L."/>
            <person name="Lee J."/>
            <person name="Lipzen A."/>
            <person name="Pangilinan J."/>
            <person name="LaButti K."/>
            <person name="Hainaut M."/>
            <person name="Henrissat B."/>
            <person name="Grigoriev I.V."/>
            <person name="Spatafora J.W."/>
            <person name="Aime M.C."/>
        </authorList>
    </citation>
    <scope>NUCLEOTIDE SEQUENCE [LARGE SCALE GENOMIC DNA]</scope>
    <source>
        <strain evidence="1 2">SA 807</strain>
    </source>
</reference>